<reference evidence="1 2" key="1">
    <citation type="submission" date="2020-03" db="EMBL/GenBank/DDBJ databases">
        <title>Leucobacter sp. nov., isolated from beetles.</title>
        <authorList>
            <person name="Hyun D.-W."/>
            <person name="Bae J.-W."/>
        </authorList>
    </citation>
    <scope>NUCLEOTIDE SEQUENCE [LARGE SCALE GENOMIC DNA]</scope>
    <source>
        <strain evidence="1 2">HDW9B</strain>
    </source>
</reference>
<gene>
    <name evidence="1" type="ORF">G7067_13160</name>
</gene>
<dbReference type="Gene3D" id="1.25.40.10">
    <property type="entry name" value="Tetratricopeptide repeat domain"/>
    <property type="match status" value="1"/>
</dbReference>
<evidence type="ECO:0008006" key="3">
    <source>
        <dbReference type="Google" id="ProtNLM"/>
    </source>
</evidence>
<sequence>MFRRLSLTDGGFATMDLVAVLSGLDVLRAEAVVRELGELSIVEVDEHGRVRVDGFVGVFARMQLKKDPDAEAARELADRYLLSGIAAAGWWFKGYSTMSVGEEGIEVRHLTSFEGATEWLLAEGECWPAALLRAQIAGRHRLVVVLISHLHWFAQLWPHRQAWIELWQLAAKSAEVIGDKAQFALLHDELAGFLIAYRRDAPAAARALDVAEQAAAELEGPRYLGWNYFLRAGVALELGEYARGLRYCDDALQEMGDVTVHEPLLYTRMARAELLVKLGRHDEAMQELAEVRGRIAELDLPVPRMAELFLVNLARIAAESYRARGDLKACVAACTGALEGQSHLQGHPVLAEILMARGSAHRDLGEEAAAARDFFDTENLFVSATVFPELSA</sequence>
<dbReference type="EMBL" id="CP049934">
    <property type="protein sequence ID" value="QIM17142.1"/>
    <property type="molecule type" value="Genomic_DNA"/>
</dbReference>
<dbReference type="InterPro" id="IPR011990">
    <property type="entry name" value="TPR-like_helical_dom_sf"/>
</dbReference>
<proteinExistence type="predicted"/>
<dbReference type="RefSeq" id="WP_166325249.1">
    <property type="nucleotide sequence ID" value="NZ_CP049934.1"/>
</dbReference>
<dbReference type="AlphaFoldDB" id="A0A6G8FM29"/>
<accession>A0A6G8FM29</accession>
<dbReference type="Proteomes" id="UP000501387">
    <property type="component" value="Chromosome"/>
</dbReference>
<evidence type="ECO:0000313" key="1">
    <source>
        <dbReference type="EMBL" id="QIM17142.1"/>
    </source>
</evidence>
<evidence type="ECO:0000313" key="2">
    <source>
        <dbReference type="Proteomes" id="UP000501387"/>
    </source>
</evidence>
<protein>
    <recommendedName>
        <fullName evidence="3">Tetratricopeptide repeat protein</fullName>
    </recommendedName>
</protein>
<organism evidence="1 2">
    <name type="scientific">Leucobacter insecticola</name>
    <dbReference type="NCBI Taxonomy" id="2714934"/>
    <lineage>
        <taxon>Bacteria</taxon>
        <taxon>Bacillati</taxon>
        <taxon>Actinomycetota</taxon>
        <taxon>Actinomycetes</taxon>
        <taxon>Micrococcales</taxon>
        <taxon>Microbacteriaceae</taxon>
        <taxon>Leucobacter</taxon>
    </lineage>
</organism>
<keyword evidence="2" id="KW-1185">Reference proteome</keyword>
<dbReference type="KEGG" id="lins:G7067_13160"/>
<dbReference type="SUPFAM" id="SSF48452">
    <property type="entry name" value="TPR-like"/>
    <property type="match status" value="1"/>
</dbReference>
<name>A0A6G8FM29_9MICO</name>